<dbReference type="PROSITE" id="PS50082">
    <property type="entry name" value="WD_REPEATS_2"/>
    <property type="match status" value="1"/>
</dbReference>
<dbReference type="InterPro" id="IPR036322">
    <property type="entry name" value="WD40_repeat_dom_sf"/>
</dbReference>
<keyword evidence="1 7" id="KW-0853">WD repeat</keyword>
<protein>
    <recommendedName>
        <fullName evidence="6">ASTRA-associated protein 1</fullName>
    </recommendedName>
</protein>
<dbReference type="EMBL" id="ML975153">
    <property type="protein sequence ID" value="KAF1814149.1"/>
    <property type="molecule type" value="Genomic_DNA"/>
</dbReference>
<evidence type="ECO:0000256" key="6">
    <source>
        <dbReference type="ARBA" id="ARBA00040563"/>
    </source>
</evidence>
<keyword evidence="2" id="KW-0677">Repeat</keyword>
<evidence type="ECO:0000256" key="7">
    <source>
        <dbReference type="PROSITE-ProRule" id="PRU00221"/>
    </source>
</evidence>
<reference evidence="11" key="3">
    <citation type="submission" date="2025-04" db="UniProtKB">
        <authorList>
            <consortium name="RefSeq"/>
        </authorList>
    </citation>
    <scope>IDENTIFICATION</scope>
    <source>
        <strain evidence="11">CBS 781.70</strain>
    </source>
</reference>
<dbReference type="Proteomes" id="UP000504638">
    <property type="component" value="Unplaced"/>
</dbReference>
<feature type="compositionally biased region" description="Basic and acidic residues" evidence="8">
    <location>
        <begin position="1"/>
        <end position="10"/>
    </location>
</feature>
<evidence type="ECO:0000256" key="5">
    <source>
        <dbReference type="ARBA" id="ARBA00038749"/>
    </source>
</evidence>
<evidence type="ECO:0000313" key="10">
    <source>
        <dbReference type="Proteomes" id="UP000504638"/>
    </source>
</evidence>
<dbReference type="InterPro" id="IPR019775">
    <property type="entry name" value="WD40_repeat_CS"/>
</dbReference>
<dbReference type="InterPro" id="IPR001680">
    <property type="entry name" value="WD40_rpt"/>
</dbReference>
<comment type="subunit">
    <text evidence="5">Component of the ASTRA chromatin remodeling machinery complex.</text>
</comment>
<feature type="region of interest" description="Disordered" evidence="8">
    <location>
        <begin position="354"/>
        <end position="381"/>
    </location>
</feature>
<organism evidence="9">
    <name type="scientific">Eremomyces bilateralis CBS 781.70</name>
    <dbReference type="NCBI Taxonomy" id="1392243"/>
    <lineage>
        <taxon>Eukaryota</taxon>
        <taxon>Fungi</taxon>
        <taxon>Dikarya</taxon>
        <taxon>Ascomycota</taxon>
        <taxon>Pezizomycotina</taxon>
        <taxon>Dothideomycetes</taxon>
        <taxon>Dothideomycetes incertae sedis</taxon>
        <taxon>Eremomycetales</taxon>
        <taxon>Eremomycetaceae</taxon>
        <taxon>Eremomyces</taxon>
    </lineage>
</organism>
<evidence type="ECO:0000256" key="4">
    <source>
        <dbReference type="ARBA" id="ARBA00037931"/>
    </source>
</evidence>
<dbReference type="PANTHER" id="PTHR19854:SF1">
    <property type="entry name" value="GUANINE NUCLEOTIDE-BINDING PROTEIN SUBUNIT BETA-LIKE PROTEIN 1"/>
    <property type="match status" value="1"/>
</dbReference>
<reference evidence="11" key="2">
    <citation type="submission" date="2020-04" db="EMBL/GenBank/DDBJ databases">
        <authorList>
            <consortium name="NCBI Genome Project"/>
        </authorList>
    </citation>
    <scope>NUCLEOTIDE SEQUENCE</scope>
    <source>
        <strain evidence="11">CBS 781.70</strain>
    </source>
</reference>
<dbReference type="Gene3D" id="2.130.10.10">
    <property type="entry name" value="YVTN repeat-like/Quinoprotein amine dehydrogenase"/>
    <property type="match status" value="2"/>
</dbReference>
<dbReference type="AlphaFoldDB" id="A0A6G1G8G6"/>
<dbReference type="RefSeq" id="XP_033535780.1">
    <property type="nucleotide sequence ID" value="XM_033674801.1"/>
</dbReference>
<dbReference type="OrthoDB" id="7668193at2759"/>
<feature type="repeat" description="WD" evidence="7">
    <location>
        <begin position="42"/>
        <end position="83"/>
    </location>
</feature>
<name>A0A6G1G8G6_9PEZI</name>
<sequence length="627" mass="68084">MYASHLEPRQKLPPQSPLGERTTTSTDIGGQPLPPPQPAYIFRGHTAATHCVRFIRSNERLLSGDADGWVVSWDLATKRATAVWKAHEGSILGLDPWGCERIITHGRDSRIRVWQLRKEDEPNLSKVLPTETTSSEEHKSPWLLYSLGVPSLNFCAFSLYGIPRGSTVPGRVQGLDSHPTSLPSEEALVAIPGQKEGEVQISHLPSQRVVSTVPGSNIGKTGMVMAVHIMPRLSEKSPRSQHCGPTKFSPAAATSENLDKERLPSTSEWKDSQNLHDTEPHQESESLRYRHYPSVSLVIIVGYESGRTSVFVGHECTPTPPAMDASSPPTVDDLARSTLGPDNREMDQFPLQQNSRVGTENEAQIRSTESPSHSKETAGFPWSDTSLTWKEVYSSCPHSQPILSLDISPIHPIYYTSSADDKLVAHPLPSPTYSSTTATSSADPLPRSHSPPLSNPPSGLSQLISSSKQAAISTPLKTSPLQTASTHHPGQQNLRVRSDGLILATAGWDGRARVYSASTLAEVAVLKHTGLSTKVAQGLYALDFAGLTLQTNGGEGGGSKQEGLSGDQGMVLSRNETDRSGGVVMRSEKKTSVRRGMVRERRGERAKGMHWVAVGGKDGRVSLWEIY</sequence>
<keyword evidence="10" id="KW-1185">Reference proteome</keyword>
<dbReference type="PANTHER" id="PTHR19854">
    <property type="entry name" value="TRANSDUCIN BETA-LIKE 3"/>
    <property type="match status" value="1"/>
</dbReference>
<comment type="function">
    <text evidence="3">Component of the ASTRA complex involved in chromatin remodeling.</text>
</comment>
<dbReference type="PROSITE" id="PS50294">
    <property type="entry name" value="WD_REPEATS_REGION"/>
    <property type="match status" value="1"/>
</dbReference>
<proteinExistence type="inferred from homology"/>
<gene>
    <name evidence="9 11" type="ORF">P152DRAFT_262368</name>
</gene>
<accession>A0A6G1G8G6</accession>
<evidence type="ECO:0000256" key="1">
    <source>
        <dbReference type="ARBA" id="ARBA00022574"/>
    </source>
</evidence>
<feature type="compositionally biased region" description="Basic and acidic residues" evidence="8">
    <location>
        <begin position="586"/>
        <end position="601"/>
    </location>
</feature>
<evidence type="ECO:0000313" key="9">
    <source>
        <dbReference type="EMBL" id="KAF1814149.1"/>
    </source>
</evidence>
<evidence type="ECO:0000256" key="8">
    <source>
        <dbReference type="SAM" id="MobiDB-lite"/>
    </source>
</evidence>
<dbReference type="Pfam" id="PF00400">
    <property type="entry name" value="WD40"/>
    <property type="match status" value="1"/>
</dbReference>
<feature type="region of interest" description="Disordered" evidence="8">
    <location>
        <begin position="1"/>
        <end position="39"/>
    </location>
</feature>
<evidence type="ECO:0000256" key="3">
    <source>
        <dbReference type="ARBA" id="ARBA00037338"/>
    </source>
</evidence>
<feature type="compositionally biased region" description="Basic and acidic residues" evidence="8">
    <location>
        <begin position="257"/>
        <end position="287"/>
    </location>
</feature>
<feature type="compositionally biased region" description="Polar residues" evidence="8">
    <location>
        <begin position="354"/>
        <end position="371"/>
    </location>
</feature>
<reference evidence="9 11" key="1">
    <citation type="submission" date="2020-01" db="EMBL/GenBank/DDBJ databases">
        <authorList>
            <consortium name="DOE Joint Genome Institute"/>
            <person name="Haridas S."/>
            <person name="Albert R."/>
            <person name="Binder M."/>
            <person name="Bloem J."/>
            <person name="Labutti K."/>
            <person name="Salamov A."/>
            <person name="Andreopoulos B."/>
            <person name="Baker S.E."/>
            <person name="Barry K."/>
            <person name="Bills G."/>
            <person name="Bluhm B.H."/>
            <person name="Cannon C."/>
            <person name="Castanera R."/>
            <person name="Culley D.E."/>
            <person name="Daum C."/>
            <person name="Ezra D."/>
            <person name="Gonzalez J.B."/>
            <person name="Henrissat B."/>
            <person name="Kuo A."/>
            <person name="Liang C."/>
            <person name="Lipzen A."/>
            <person name="Lutzoni F."/>
            <person name="Magnuson J."/>
            <person name="Mondo S."/>
            <person name="Nolan M."/>
            <person name="Ohm R."/>
            <person name="Pangilinan J."/>
            <person name="Park H.-J."/>
            <person name="Ramirez L."/>
            <person name="Alfaro M."/>
            <person name="Sun H."/>
            <person name="Tritt A."/>
            <person name="Yoshinaga Y."/>
            <person name="Zwiers L.-H."/>
            <person name="Turgeon B.G."/>
            <person name="Goodwin S.B."/>
            <person name="Spatafora J.W."/>
            <person name="Crous P.W."/>
            <person name="Grigoriev I.V."/>
        </authorList>
    </citation>
    <scope>NUCLEOTIDE SEQUENCE</scope>
    <source>
        <strain evidence="9 11">CBS 781.70</strain>
    </source>
</reference>
<evidence type="ECO:0000313" key="11">
    <source>
        <dbReference type="RefSeq" id="XP_033535780.1"/>
    </source>
</evidence>
<dbReference type="SUPFAM" id="SSF50978">
    <property type="entry name" value="WD40 repeat-like"/>
    <property type="match status" value="1"/>
</dbReference>
<dbReference type="GeneID" id="54415371"/>
<feature type="region of interest" description="Disordered" evidence="8">
    <location>
        <begin position="553"/>
        <end position="601"/>
    </location>
</feature>
<dbReference type="SMART" id="SM00320">
    <property type="entry name" value="WD40"/>
    <property type="match status" value="5"/>
</dbReference>
<feature type="compositionally biased region" description="Low complexity" evidence="8">
    <location>
        <begin position="431"/>
        <end position="463"/>
    </location>
</feature>
<feature type="region of interest" description="Disordered" evidence="8">
    <location>
        <begin position="234"/>
        <end position="287"/>
    </location>
</feature>
<evidence type="ECO:0000256" key="2">
    <source>
        <dbReference type="ARBA" id="ARBA00022737"/>
    </source>
</evidence>
<comment type="similarity">
    <text evidence="4">Belongs to the WD repeat ASA1 family.</text>
</comment>
<feature type="region of interest" description="Disordered" evidence="8">
    <location>
        <begin position="426"/>
        <end position="466"/>
    </location>
</feature>
<dbReference type="PROSITE" id="PS00678">
    <property type="entry name" value="WD_REPEATS_1"/>
    <property type="match status" value="1"/>
</dbReference>
<dbReference type="InterPro" id="IPR015943">
    <property type="entry name" value="WD40/YVTN_repeat-like_dom_sf"/>
</dbReference>